<dbReference type="GO" id="GO:0044231">
    <property type="term" value="C:host cell presynaptic membrane"/>
    <property type="evidence" value="ECO:0007669"/>
    <property type="project" value="UniProtKB-KW"/>
</dbReference>
<keyword evidence="5" id="KW-0638">Presynaptic neurotoxin</keyword>
<protein>
    <submittedName>
        <fullName evidence="8">Uncharacterized protein</fullName>
    </submittedName>
</protein>
<comment type="subcellular location">
    <subcellularLocation>
        <location evidence="1">Target cell membrane</location>
    </subcellularLocation>
</comment>
<evidence type="ECO:0000256" key="7">
    <source>
        <dbReference type="PROSITE-ProRule" id="PRU00023"/>
    </source>
</evidence>
<evidence type="ECO:0000313" key="9">
    <source>
        <dbReference type="Proteomes" id="UP000054359"/>
    </source>
</evidence>
<evidence type="ECO:0000256" key="5">
    <source>
        <dbReference type="ARBA" id="ARBA00023028"/>
    </source>
</evidence>
<keyword evidence="9" id="KW-1185">Reference proteome</keyword>
<dbReference type="GO" id="GO:0006887">
    <property type="term" value="P:exocytosis"/>
    <property type="evidence" value="ECO:0007669"/>
    <property type="project" value="UniProtKB-KW"/>
</dbReference>
<reference evidence="8 9" key="1">
    <citation type="submission" date="2013-11" db="EMBL/GenBank/DDBJ databases">
        <title>Genome sequencing of Stegodyphus mimosarum.</title>
        <authorList>
            <person name="Bechsgaard J."/>
        </authorList>
    </citation>
    <scope>NUCLEOTIDE SEQUENCE [LARGE SCALE GENOMIC DNA]</scope>
</reference>
<dbReference type="PROSITE" id="PS50088">
    <property type="entry name" value="ANK_REPEAT"/>
    <property type="match status" value="1"/>
</dbReference>
<dbReference type="Proteomes" id="UP000054359">
    <property type="component" value="Unassembled WGS sequence"/>
</dbReference>
<evidence type="ECO:0000256" key="4">
    <source>
        <dbReference type="ARBA" id="ARBA00022699"/>
    </source>
</evidence>
<keyword evidence="6" id="KW-1053">Target membrane</keyword>
<dbReference type="AlphaFoldDB" id="A0A087T037"/>
<sequence>MHGETALHLASKKSSGLKNSHYLDYKIIRLLLEKGADVNR</sequence>
<dbReference type="SUPFAM" id="SSF48403">
    <property type="entry name" value="Ankyrin repeat"/>
    <property type="match status" value="1"/>
</dbReference>
<proteinExistence type="predicted"/>
<dbReference type="EMBL" id="KK112761">
    <property type="protein sequence ID" value="KFM58476.1"/>
    <property type="molecule type" value="Genomic_DNA"/>
</dbReference>
<evidence type="ECO:0000313" key="8">
    <source>
        <dbReference type="EMBL" id="KFM58476.1"/>
    </source>
</evidence>
<feature type="non-terminal residue" evidence="8">
    <location>
        <position position="40"/>
    </location>
</feature>
<evidence type="ECO:0000256" key="1">
    <source>
        <dbReference type="ARBA" id="ARBA00004175"/>
    </source>
</evidence>
<keyword evidence="5" id="KW-0800">Toxin</keyword>
<dbReference type="InterPro" id="IPR036770">
    <property type="entry name" value="Ankyrin_rpt-contain_sf"/>
</dbReference>
<accession>A0A087T037</accession>
<evidence type="ECO:0000256" key="2">
    <source>
        <dbReference type="ARBA" id="ARBA00022483"/>
    </source>
</evidence>
<organism evidence="8 9">
    <name type="scientific">Stegodyphus mimosarum</name>
    <name type="common">African social velvet spider</name>
    <dbReference type="NCBI Taxonomy" id="407821"/>
    <lineage>
        <taxon>Eukaryota</taxon>
        <taxon>Metazoa</taxon>
        <taxon>Ecdysozoa</taxon>
        <taxon>Arthropoda</taxon>
        <taxon>Chelicerata</taxon>
        <taxon>Arachnida</taxon>
        <taxon>Araneae</taxon>
        <taxon>Araneomorphae</taxon>
        <taxon>Entelegynae</taxon>
        <taxon>Eresoidea</taxon>
        <taxon>Eresidae</taxon>
        <taxon>Stegodyphus</taxon>
    </lineage>
</organism>
<dbReference type="Gene3D" id="1.25.40.20">
    <property type="entry name" value="Ankyrin repeat-containing domain"/>
    <property type="match status" value="1"/>
</dbReference>
<keyword evidence="4" id="KW-0528">Neurotoxin</keyword>
<evidence type="ECO:0000256" key="3">
    <source>
        <dbReference type="ARBA" id="ARBA00022537"/>
    </source>
</evidence>
<feature type="repeat" description="ANK" evidence="7">
    <location>
        <begin position="2"/>
        <end position="40"/>
    </location>
</feature>
<dbReference type="PRINTS" id="PR01415">
    <property type="entry name" value="ANKYRIN"/>
</dbReference>
<keyword evidence="6" id="KW-0472">Membrane</keyword>
<keyword evidence="7" id="KW-0040">ANK repeat</keyword>
<dbReference type="GO" id="GO:0044218">
    <property type="term" value="C:other organism cell membrane"/>
    <property type="evidence" value="ECO:0007669"/>
    <property type="project" value="UniProtKB-KW"/>
</dbReference>
<dbReference type="Pfam" id="PF00023">
    <property type="entry name" value="Ank"/>
    <property type="match status" value="1"/>
</dbReference>
<keyword evidence="2" id="KW-0268">Exocytosis</keyword>
<dbReference type="InterPro" id="IPR002110">
    <property type="entry name" value="Ankyrin_rpt"/>
</dbReference>
<name>A0A087T037_STEMI</name>
<gene>
    <name evidence="8" type="ORF">X975_24864</name>
</gene>
<dbReference type="SMART" id="SM00248">
    <property type="entry name" value="ANK"/>
    <property type="match status" value="1"/>
</dbReference>
<evidence type="ECO:0000256" key="6">
    <source>
        <dbReference type="ARBA" id="ARBA00023298"/>
    </source>
</evidence>
<keyword evidence="3" id="KW-1052">Target cell membrane</keyword>
<dbReference type="PROSITE" id="PS50297">
    <property type="entry name" value="ANK_REP_REGION"/>
    <property type="match status" value="1"/>
</dbReference>